<dbReference type="SMART" id="SM00862">
    <property type="entry name" value="Trans_reg_C"/>
    <property type="match status" value="1"/>
</dbReference>
<name>A0A848DCT0_9PSEU</name>
<keyword evidence="1" id="KW-0597">Phosphoprotein</keyword>
<dbReference type="GO" id="GO:0000976">
    <property type="term" value="F:transcription cis-regulatory region binding"/>
    <property type="evidence" value="ECO:0007669"/>
    <property type="project" value="TreeGrafter"/>
</dbReference>
<dbReference type="Proteomes" id="UP000586918">
    <property type="component" value="Unassembled WGS sequence"/>
</dbReference>
<evidence type="ECO:0000313" key="9">
    <source>
        <dbReference type="Proteomes" id="UP000586918"/>
    </source>
</evidence>
<evidence type="ECO:0000256" key="6">
    <source>
        <dbReference type="PROSITE-ProRule" id="PRU01091"/>
    </source>
</evidence>
<reference evidence="8 9" key="1">
    <citation type="submission" date="2020-04" db="EMBL/GenBank/DDBJ databases">
        <authorList>
            <person name="Klaysubun C."/>
            <person name="Duangmal K."/>
            <person name="Lipun K."/>
        </authorList>
    </citation>
    <scope>NUCLEOTIDE SEQUENCE [LARGE SCALE GENOMIC DNA]</scope>
    <source>
        <strain evidence="8 9">DSM 45300</strain>
    </source>
</reference>
<keyword evidence="5" id="KW-0804">Transcription</keyword>
<protein>
    <submittedName>
        <fullName evidence="8">Response regulator transcription factor</fullName>
    </submittedName>
</protein>
<evidence type="ECO:0000256" key="2">
    <source>
        <dbReference type="ARBA" id="ARBA00023012"/>
    </source>
</evidence>
<organism evidence="8 9">
    <name type="scientific">Pseudonocardia bannensis</name>
    <dbReference type="NCBI Taxonomy" id="630973"/>
    <lineage>
        <taxon>Bacteria</taxon>
        <taxon>Bacillati</taxon>
        <taxon>Actinomycetota</taxon>
        <taxon>Actinomycetes</taxon>
        <taxon>Pseudonocardiales</taxon>
        <taxon>Pseudonocardiaceae</taxon>
        <taxon>Pseudonocardia</taxon>
    </lineage>
</organism>
<evidence type="ECO:0000256" key="5">
    <source>
        <dbReference type="ARBA" id="ARBA00023163"/>
    </source>
</evidence>
<dbReference type="InterPro" id="IPR036388">
    <property type="entry name" value="WH-like_DNA-bd_sf"/>
</dbReference>
<gene>
    <name evidence="8" type="ORF">HF519_02055</name>
</gene>
<proteinExistence type="predicted"/>
<dbReference type="Gene3D" id="3.30.450.40">
    <property type="match status" value="1"/>
</dbReference>
<dbReference type="InterPro" id="IPR039420">
    <property type="entry name" value="WalR-like"/>
</dbReference>
<keyword evidence="9" id="KW-1185">Reference proteome</keyword>
<dbReference type="GO" id="GO:0000156">
    <property type="term" value="F:phosphorelay response regulator activity"/>
    <property type="evidence" value="ECO:0007669"/>
    <property type="project" value="TreeGrafter"/>
</dbReference>
<keyword evidence="4 6" id="KW-0238">DNA-binding</keyword>
<dbReference type="PANTHER" id="PTHR48111">
    <property type="entry name" value="REGULATOR OF RPOS"/>
    <property type="match status" value="1"/>
</dbReference>
<dbReference type="CDD" id="cd00383">
    <property type="entry name" value="trans_reg_C"/>
    <property type="match status" value="1"/>
</dbReference>
<dbReference type="InterPro" id="IPR016032">
    <property type="entry name" value="Sig_transdc_resp-reg_C-effctor"/>
</dbReference>
<keyword evidence="3" id="KW-0805">Transcription regulation</keyword>
<dbReference type="Gene3D" id="1.10.10.10">
    <property type="entry name" value="Winged helix-like DNA-binding domain superfamily/Winged helix DNA-binding domain"/>
    <property type="match status" value="1"/>
</dbReference>
<dbReference type="GO" id="GO:0006355">
    <property type="term" value="P:regulation of DNA-templated transcription"/>
    <property type="evidence" value="ECO:0007669"/>
    <property type="project" value="InterPro"/>
</dbReference>
<accession>A0A848DCT0</accession>
<dbReference type="GO" id="GO:0005829">
    <property type="term" value="C:cytosol"/>
    <property type="evidence" value="ECO:0007669"/>
    <property type="project" value="TreeGrafter"/>
</dbReference>
<comment type="caution">
    <text evidence="8">The sequence shown here is derived from an EMBL/GenBank/DDBJ whole genome shotgun (WGS) entry which is preliminary data.</text>
</comment>
<dbReference type="AlphaFoldDB" id="A0A848DCT0"/>
<evidence type="ECO:0000256" key="1">
    <source>
        <dbReference type="ARBA" id="ARBA00022553"/>
    </source>
</evidence>
<dbReference type="GO" id="GO:0032993">
    <property type="term" value="C:protein-DNA complex"/>
    <property type="evidence" value="ECO:0007669"/>
    <property type="project" value="TreeGrafter"/>
</dbReference>
<evidence type="ECO:0000259" key="7">
    <source>
        <dbReference type="PROSITE" id="PS51755"/>
    </source>
</evidence>
<dbReference type="RefSeq" id="WP_169409897.1">
    <property type="nucleotide sequence ID" value="NZ_JAAXKZ010000004.1"/>
</dbReference>
<keyword evidence="2" id="KW-0902">Two-component regulatory system</keyword>
<dbReference type="InterPro" id="IPR001867">
    <property type="entry name" value="OmpR/PhoB-type_DNA-bd"/>
</dbReference>
<dbReference type="EMBL" id="JAAXKZ010000004">
    <property type="protein sequence ID" value="NMH90394.1"/>
    <property type="molecule type" value="Genomic_DNA"/>
</dbReference>
<feature type="DNA-binding region" description="OmpR/PhoB-type" evidence="6">
    <location>
        <begin position="117"/>
        <end position="218"/>
    </location>
</feature>
<evidence type="ECO:0000256" key="3">
    <source>
        <dbReference type="ARBA" id="ARBA00023015"/>
    </source>
</evidence>
<dbReference type="Pfam" id="PF00486">
    <property type="entry name" value="Trans_reg_C"/>
    <property type="match status" value="1"/>
</dbReference>
<feature type="domain" description="OmpR/PhoB-type" evidence="7">
    <location>
        <begin position="117"/>
        <end position="218"/>
    </location>
</feature>
<dbReference type="PROSITE" id="PS51755">
    <property type="entry name" value="OMPR_PHOB"/>
    <property type="match status" value="1"/>
</dbReference>
<dbReference type="PANTHER" id="PTHR48111:SF1">
    <property type="entry name" value="TWO-COMPONENT RESPONSE REGULATOR ORR33"/>
    <property type="match status" value="1"/>
</dbReference>
<evidence type="ECO:0000256" key="4">
    <source>
        <dbReference type="ARBA" id="ARBA00023125"/>
    </source>
</evidence>
<dbReference type="SUPFAM" id="SSF46894">
    <property type="entry name" value="C-terminal effector domain of the bipartite response regulators"/>
    <property type="match status" value="1"/>
</dbReference>
<evidence type="ECO:0000313" key="8">
    <source>
        <dbReference type="EMBL" id="NMH90394.1"/>
    </source>
</evidence>
<dbReference type="InterPro" id="IPR029016">
    <property type="entry name" value="GAF-like_dom_sf"/>
</dbReference>
<sequence>MSERASVTERLQALLECRGWPCLLVTDETRVRWVASVHKPLAVVVVAGREAWTRDVLAAARQATTAAVALVGELPTSRVVSALHAGTDVVITDSDHDDEIFARLLALVRRTSAAHDPGVRYLQAEILRIDLWAESATLDGRPLNLSPTEYKLLAYLMRNAGRVVPAAQILGRVWGWAGGDGLNTLRIFVGRLRRQLGDDARRPRFVTSVRGRGYCFAAPVVEQGDEGAGAVRANEQALLLDSVSRLAEATMTCSDAVSAAQMIVASLVEEGTTDAAAILRVMNGRLWLLAQDGLSRAWESAMDPGLPLESSYASVYAARTKELAQFSRMSANRPKYSGTAALLSRENLDVGVFMPIHLGRHCWGSMGVLRRSGQPYSAATLSYFRSTLAVYASHIPRYANSCSSTRGTADEQIL</sequence>